<feature type="region of interest" description="Disordered" evidence="1">
    <location>
        <begin position="109"/>
        <end position="160"/>
    </location>
</feature>
<comment type="caution">
    <text evidence="2">The sequence shown here is derived from an EMBL/GenBank/DDBJ whole genome shotgun (WGS) entry which is preliminary data.</text>
</comment>
<organism evidence="2 3">
    <name type="scientific">Paraburkholderia atlantica</name>
    <dbReference type="NCBI Taxonomy" id="2654982"/>
    <lineage>
        <taxon>Bacteria</taxon>
        <taxon>Pseudomonadati</taxon>
        <taxon>Pseudomonadota</taxon>
        <taxon>Betaproteobacteria</taxon>
        <taxon>Burkholderiales</taxon>
        <taxon>Burkholderiaceae</taxon>
        <taxon>Paraburkholderia</taxon>
    </lineage>
</organism>
<feature type="region of interest" description="Disordered" evidence="1">
    <location>
        <begin position="1"/>
        <end position="58"/>
    </location>
</feature>
<proteinExistence type="predicted"/>
<reference evidence="2 3" key="1">
    <citation type="submission" date="2020-08" db="EMBL/GenBank/DDBJ databases">
        <title>Genomic Encyclopedia of Type Strains, Phase IV (KMG-V): Genome sequencing to study the core and pangenomes of soil and plant-associated prokaryotes.</title>
        <authorList>
            <person name="Whitman W."/>
        </authorList>
    </citation>
    <scope>NUCLEOTIDE SEQUENCE [LARGE SCALE GENOMIC DNA]</scope>
    <source>
        <strain evidence="2 3">JPY158</strain>
    </source>
</reference>
<feature type="compositionally biased region" description="Polar residues" evidence="1">
    <location>
        <begin position="10"/>
        <end position="23"/>
    </location>
</feature>
<accession>A0A7W8QFY5</accession>
<sequence length="160" mass="17580">MPVNSRHAAGQNSIGVDSCQSGAWNPEPEQQKSGPEERQRRPARGERQNFSHAKRTGLVMTNSVGMVSVGSASWTAPTLIASKRFYPLGCTNAEARLRFYATQFPLVEDRRSPRKDPAEQSLVETSAYHVVPDGESYRVPRPMPESHKSGLAKGGKNKDS</sequence>
<feature type="compositionally biased region" description="Basic and acidic residues" evidence="1">
    <location>
        <begin position="34"/>
        <end position="49"/>
    </location>
</feature>
<keyword evidence="3" id="KW-1185">Reference proteome</keyword>
<gene>
    <name evidence="2" type="ORF">HDG40_007757</name>
</gene>
<dbReference type="AlphaFoldDB" id="A0A7W8QFY5"/>
<dbReference type="Proteomes" id="UP000592780">
    <property type="component" value="Unassembled WGS sequence"/>
</dbReference>
<protein>
    <submittedName>
        <fullName evidence="2">Uncharacterized protein</fullName>
    </submittedName>
</protein>
<evidence type="ECO:0000313" key="3">
    <source>
        <dbReference type="Proteomes" id="UP000592780"/>
    </source>
</evidence>
<dbReference type="EMBL" id="JACHDD010000032">
    <property type="protein sequence ID" value="MBB5429560.1"/>
    <property type="molecule type" value="Genomic_DNA"/>
</dbReference>
<evidence type="ECO:0000313" key="2">
    <source>
        <dbReference type="EMBL" id="MBB5429560.1"/>
    </source>
</evidence>
<name>A0A7W8QFY5_PARAM</name>
<evidence type="ECO:0000256" key="1">
    <source>
        <dbReference type="SAM" id="MobiDB-lite"/>
    </source>
</evidence>
<feature type="compositionally biased region" description="Basic and acidic residues" evidence="1">
    <location>
        <begin position="109"/>
        <end position="118"/>
    </location>
</feature>